<dbReference type="EMBL" id="QUOT01000001">
    <property type="protein sequence ID" value="REL29869.1"/>
    <property type="molecule type" value="Genomic_DNA"/>
</dbReference>
<reference evidence="2" key="1">
    <citation type="submission" date="2018-08" db="EMBL/GenBank/DDBJ databases">
        <title>Thalassotalea euphylliae genome.</title>
        <authorList>
            <person name="Summers S."/>
            <person name="Rice S.A."/>
            <person name="Freckelton M.L."/>
            <person name="Nedved B.T."/>
            <person name="Hadfield M.G."/>
        </authorList>
    </citation>
    <scope>NUCLEOTIDE SEQUENCE [LARGE SCALE GENOMIC DNA]</scope>
    <source>
        <strain evidence="2">H3</strain>
    </source>
</reference>
<proteinExistence type="predicted"/>
<dbReference type="Pfam" id="PF10982">
    <property type="entry name" value="DUF2789"/>
    <property type="match status" value="1"/>
</dbReference>
<evidence type="ECO:0000313" key="2">
    <source>
        <dbReference type="Proteomes" id="UP000256899"/>
    </source>
</evidence>
<name>A0A3E0TZN3_9GAMM</name>
<organism evidence="1 2">
    <name type="scientific">Thalassotalea euphylliae</name>
    <dbReference type="NCBI Taxonomy" id="1655234"/>
    <lineage>
        <taxon>Bacteria</taxon>
        <taxon>Pseudomonadati</taxon>
        <taxon>Pseudomonadota</taxon>
        <taxon>Gammaproteobacteria</taxon>
        <taxon>Alteromonadales</taxon>
        <taxon>Colwelliaceae</taxon>
        <taxon>Thalassotalea</taxon>
    </lineage>
</organism>
<evidence type="ECO:0000313" key="1">
    <source>
        <dbReference type="EMBL" id="REL29869.1"/>
    </source>
</evidence>
<dbReference type="InterPro" id="IPR038086">
    <property type="entry name" value="DUF2789_sf"/>
</dbReference>
<dbReference type="InterPro" id="IPR021250">
    <property type="entry name" value="DUF2789"/>
</dbReference>
<protein>
    <submittedName>
        <fullName evidence="1">DUF2789 domain-containing protein</fullName>
    </submittedName>
</protein>
<keyword evidence="2" id="KW-1185">Reference proteome</keyword>
<gene>
    <name evidence="1" type="ORF">DXX94_03655</name>
</gene>
<dbReference type="Proteomes" id="UP000256899">
    <property type="component" value="Unassembled WGS sequence"/>
</dbReference>
<dbReference type="Gene3D" id="1.10.10.1130">
    <property type="entry name" value="Uncharacterised protein PF10982, DUF2789"/>
    <property type="match status" value="1"/>
</dbReference>
<comment type="caution">
    <text evidence="1">The sequence shown here is derived from an EMBL/GenBank/DDBJ whole genome shotgun (WGS) entry which is preliminary data.</text>
</comment>
<dbReference type="RefSeq" id="WP_116013922.1">
    <property type="nucleotide sequence ID" value="NZ_QUOT01000001.1"/>
</dbReference>
<accession>A0A3E0TZN3</accession>
<sequence>MDTSLHSMNTLFAQLGLANSPAEINAFIAKHKGIPSSVRLAQASFWSKAQQGFIEQAIAEDADWAEIVDSLDSQLR</sequence>
<dbReference type="AlphaFoldDB" id="A0A3E0TZN3"/>